<dbReference type="PANTHER" id="PTHR12558:SF13">
    <property type="entry name" value="CELL DIVISION CYCLE PROTEIN 27 HOMOLOG"/>
    <property type="match status" value="1"/>
</dbReference>
<accession>A0A2I0QUJ8</accession>
<sequence length="332" mass="40138">MQNTQTKKDTTRNVIPFRHQGEFYFSHGVKAFQQKHFERAEKWMKKAIECSPKNALYLCQLSVLYTEMGEYHRANEVLQKVLDTNENLYTDCYYLLANNYAHLGLFYESKKYADKYLDVEKDGEFKEEVEELLSLIDQVFLDELEEDDLEFENEDELMIYQETAFYHLEHKEWTKALDVLEEMIMLYPEYSQSKHEYAYALFENGDHEEAITLEEAWFEKDEKSLHSMLNLTYFYHQTNHEKANSFQSLINNVYPTYEPQKLKMAITFARCGEYEKAYQRFQSLRSKSVTNYMSYYYWFSRTLEKLDFHEESQKLWEKGIHRHLDLKIVYGR</sequence>
<dbReference type="RefSeq" id="WP_101331625.1">
    <property type="nucleotide sequence ID" value="NZ_PJNH01000002.1"/>
</dbReference>
<feature type="repeat" description="TPR" evidence="1">
    <location>
        <begin position="21"/>
        <end position="54"/>
    </location>
</feature>
<dbReference type="SMART" id="SM00028">
    <property type="entry name" value="TPR"/>
    <property type="match status" value="4"/>
</dbReference>
<dbReference type="AlphaFoldDB" id="A0A2I0QUJ8"/>
<evidence type="ECO:0000313" key="3">
    <source>
        <dbReference type="Proteomes" id="UP000243524"/>
    </source>
</evidence>
<dbReference type="PANTHER" id="PTHR12558">
    <property type="entry name" value="CELL DIVISION CYCLE 16,23,27"/>
    <property type="match status" value="1"/>
</dbReference>
<dbReference type="InterPro" id="IPR019734">
    <property type="entry name" value="TPR_rpt"/>
</dbReference>
<keyword evidence="3" id="KW-1185">Reference proteome</keyword>
<dbReference type="OrthoDB" id="600613at2"/>
<protein>
    <recommendedName>
        <fullName evidence="4">Tetratricopeptide repeat protein</fullName>
    </recommendedName>
</protein>
<feature type="repeat" description="TPR" evidence="1">
    <location>
        <begin position="55"/>
        <end position="88"/>
    </location>
</feature>
<name>A0A2I0QUJ8_9BACI</name>
<proteinExistence type="predicted"/>
<comment type="caution">
    <text evidence="2">The sequence shown here is derived from an EMBL/GenBank/DDBJ whole genome shotgun (WGS) entry which is preliminary data.</text>
</comment>
<evidence type="ECO:0000256" key="1">
    <source>
        <dbReference type="PROSITE-ProRule" id="PRU00339"/>
    </source>
</evidence>
<keyword evidence="1" id="KW-0802">TPR repeat</keyword>
<dbReference type="SUPFAM" id="SSF48452">
    <property type="entry name" value="TPR-like"/>
    <property type="match status" value="2"/>
</dbReference>
<evidence type="ECO:0000313" key="2">
    <source>
        <dbReference type="EMBL" id="PKR78017.1"/>
    </source>
</evidence>
<dbReference type="Pfam" id="PF13431">
    <property type="entry name" value="TPR_17"/>
    <property type="match status" value="1"/>
</dbReference>
<reference evidence="2 3" key="1">
    <citation type="submission" date="2017-06" db="EMBL/GenBank/DDBJ databases">
        <title>the draft geome sequence of Illustriluteabacillus marina B3227.</title>
        <authorList>
            <person name="He R.-H."/>
            <person name="Du Z.-J."/>
        </authorList>
    </citation>
    <scope>NUCLEOTIDE SEQUENCE [LARGE SCALE GENOMIC DNA]</scope>
    <source>
        <strain evidence="2 3">B3227</strain>
    </source>
</reference>
<organism evidence="2 3">
    <name type="scientific">Halalkalibacillus sediminis</name>
    <dbReference type="NCBI Taxonomy" id="2018042"/>
    <lineage>
        <taxon>Bacteria</taxon>
        <taxon>Bacillati</taxon>
        <taxon>Bacillota</taxon>
        <taxon>Bacilli</taxon>
        <taxon>Bacillales</taxon>
        <taxon>Bacillaceae</taxon>
        <taxon>Halalkalibacillus</taxon>
    </lineage>
</organism>
<dbReference type="PROSITE" id="PS50005">
    <property type="entry name" value="TPR"/>
    <property type="match status" value="2"/>
</dbReference>
<dbReference type="EMBL" id="PJNH01000002">
    <property type="protein sequence ID" value="PKR78017.1"/>
    <property type="molecule type" value="Genomic_DNA"/>
</dbReference>
<dbReference type="Gene3D" id="1.25.40.10">
    <property type="entry name" value="Tetratricopeptide repeat domain"/>
    <property type="match status" value="2"/>
</dbReference>
<gene>
    <name evidence="2" type="ORF">CEY16_08840</name>
</gene>
<dbReference type="InterPro" id="IPR011990">
    <property type="entry name" value="TPR-like_helical_dom_sf"/>
</dbReference>
<dbReference type="Proteomes" id="UP000243524">
    <property type="component" value="Unassembled WGS sequence"/>
</dbReference>
<evidence type="ECO:0008006" key="4">
    <source>
        <dbReference type="Google" id="ProtNLM"/>
    </source>
</evidence>